<proteinExistence type="predicted"/>
<name>A0AAN9VRQ6_9ORTH</name>
<evidence type="ECO:0000259" key="3">
    <source>
        <dbReference type="Pfam" id="PF07001"/>
    </source>
</evidence>
<keyword evidence="5" id="KW-1185">Reference proteome</keyword>
<dbReference type="Pfam" id="PF07001">
    <property type="entry name" value="BAT2_N"/>
    <property type="match status" value="1"/>
</dbReference>
<dbReference type="Proteomes" id="UP001378592">
    <property type="component" value="Unassembled WGS sequence"/>
</dbReference>
<dbReference type="PANTHER" id="PTHR14038">
    <property type="entry name" value="BAT2 HLA-B-ASSOCIATED TRANSCRIPT 2"/>
    <property type="match status" value="1"/>
</dbReference>
<keyword evidence="1" id="KW-0597">Phosphoprotein</keyword>
<evidence type="ECO:0000313" key="4">
    <source>
        <dbReference type="EMBL" id="KAK7867202.1"/>
    </source>
</evidence>
<protein>
    <recommendedName>
        <fullName evidence="3">BAT2 N-terminal domain-containing protein</fullName>
    </recommendedName>
</protein>
<evidence type="ECO:0000256" key="2">
    <source>
        <dbReference type="SAM" id="MobiDB-lite"/>
    </source>
</evidence>
<dbReference type="InterPro" id="IPR033184">
    <property type="entry name" value="PRRC2"/>
</dbReference>
<dbReference type="PANTHER" id="PTHR14038:SF0">
    <property type="entry name" value="LP18708P"/>
    <property type="match status" value="1"/>
</dbReference>
<reference evidence="4 5" key="1">
    <citation type="submission" date="2024-03" db="EMBL/GenBank/DDBJ databases">
        <title>The genome assembly and annotation of the cricket Gryllus longicercus Weissman &amp; Gray.</title>
        <authorList>
            <person name="Szrajer S."/>
            <person name="Gray D."/>
            <person name="Ylla G."/>
        </authorList>
    </citation>
    <scope>NUCLEOTIDE SEQUENCE [LARGE SCALE GENOMIC DNA]</scope>
    <source>
        <strain evidence="4">DAG 2021-001</strain>
        <tissue evidence="4">Whole body minus gut</tissue>
    </source>
</reference>
<dbReference type="AlphaFoldDB" id="A0AAN9VRQ6"/>
<accession>A0AAN9VRQ6</accession>
<organism evidence="4 5">
    <name type="scientific">Gryllus longicercus</name>
    <dbReference type="NCBI Taxonomy" id="2509291"/>
    <lineage>
        <taxon>Eukaryota</taxon>
        <taxon>Metazoa</taxon>
        <taxon>Ecdysozoa</taxon>
        <taxon>Arthropoda</taxon>
        <taxon>Hexapoda</taxon>
        <taxon>Insecta</taxon>
        <taxon>Pterygota</taxon>
        <taxon>Neoptera</taxon>
        <taxon>Polyneoptera</taxon>
        <taxon>Orthoptera</taxon>
        <taxon>Ensifera</taxon>
        <taxon>Gryllidea</taxon>
        <taxon>Grylloidea</taxon>
        <taxon>Gryllidae</taxon>
        <taxon>Gryllinae</taxon>
        <taxon>Gryllus</taxon>
    </lineage>
</organism>
<dbReference type="InterPro" id="IPR009738">
    <property type="entry name" value="BAT2_N"/>
</dbReference>
<dbReference type="GO" id="GO:0030154">
    <property type="term" value="P:cell differentiation"/>
    <property type="evidence" value="ECO:0007669"/>
    <property type="project" value="TreeGrafter"/>
</dbReference>
<sequence length="174" mass="18119">MSTLSGIASKGEKGRSKFQSLDINSLYRGESLEPSQQKSTIPRRHGMQCLGKVPSARRPPANLPSLKSEHSGNDPAVSLVPSGGTGWGSKPGETTGPAATTSQPHTTPPAANIPVVAPQPPVVAPVIPGAVTATPSAANPPAPSQGPPPVMQVIVKRIVLTYERSREKTDLEFH</sequence>
<evidence type="ECO:0000256" key="1">
    <source>
        <dbReference type="ARBA" id="ARBA00022553"/>
    </source>
</evidence>
<evidence type="ECO:0000313" key="5">
    <source>
        <dbReference type="Proteomes" id="UP001378592"/>
    </source>
</evidence>
<feature type="domain" description="BAT2 N-terminal" evidence="3">
    <location>
        <begin position="1"/>
        <end position="122"/>
    </location>
</feature>
<gene>
    <name evidence="4" type="ORF">R5R35_008390</name>
</gene>
<feature type="region of interest" description="Disordered" evidence="2">
    <location>
        <begin position="1"/>
        <end position="116"/>
    </location>
</feature>
<comment type="caution">
    <text evidence="4">The sequence shown here is derived from an EMBL/GenBank/DDBJ whole genome shotgun (WGS) entry which is preliminary data.</text>
</comment>
<dbReference type="EMBL" id="JAZDUA010000125">
    <property type="protein sequence ID" value="KAK7867202.1"/>
    <property type="molecule type" value="Genomic_DNA"/>
</dbReference>